<evidence type="ECO:0000256" key="1">
    <source>
        <dbReference type="ARBA" id="ARBA00001633"/>
    </source>
</evidence>
<dbReference type="PANTHER" id="PTHR22854">
    <property type="entry name" value="TRYPTOPHAN BIOSYNTHESIS PROTEIN"/>
    <property type="match status" value="1"/>
</dbReference>
<organism evidence="10 11">
    <name type="scientific">Niabella ginsengisoli</name>
    <dbReference type="NCBI Taxonomy" id="522298"/>
    <lineage>
        <taxon>Bacteria</taxon>
        <taxon>Pseudomonadati</taxon>
        <taxon>Bacteroidota</taxon>
        <taxon>Chitinophagia</taxon>
        <taxon>Chitinophagales</taxon>
        <taxon>Chitinophagaceae</taxon>
        <taxon>Niabella</taxon>
    </lineage>
</organism>
<dbReference type="EC" id="4.1.1.48" evidence="3"/>
<keyword evidence="7" id="KW-0057">Aromatic amino acid biosynthesis</keyword>
<comment type="caution">
    <text evidence="10">The sequence shown here is derived from an EMBL/GenBank/DDBJ whole genome shotgun (WGS) entry which is preliminary data.</text>
</comment>
<dbReference type="SUPFAM" id="SSF51366">
    <property type="entry name" value="Ribulose-phoshate binding barrel"/>
    <property type="match status" value="1"/>
</dbReference>
<keyword evidence="11" id="KW-1185">Reference proteome</keyword>
<dbReference type="InterPro" id="IPR001468">
    <property type="entry name" value="Indole-3-GlycerolPSynthase_CS"/>
</dbReference>
<keyword evidence="6" id="KW-0822">Tryptophan biosynthesis</keyword>
<dbReference type="Proteomes" id="UP001202248">
    <property type="component" value="Unassembled WGS sequence"/>
</dbReference>
<dbReference type="InterPro" id="IPR045186">
    <property type="entry name" value="Indole-3-glycerol_P_synth"/>
</dbReference>
<evidence type="ECO:0000256" key="2">
    <source>
        <dbReference type="ARBA" id="ARBA00004696"/>
    </source>
</evidence>
<dbReference type="CDD" id="cd00331">
    <property type="entry name" value="IGPS"/>
    <property type="match status" value="1"/>
</dbReference>
<evidence type="ECO:0000256" key="4">
    <source>
        <dbReference type="ARBA" id="ARBA00022605"/>
    </source>
</evidence>
<evidence type="ECO:0000313" key="11">
    <source>
        <dbReference type="Proteomes" id="UP001202248"/>
    </source>
</evidence>
<evidence type="ECO:0000256" key="6">
    <source>
        <dbReference type="ARBA" id="ARBA00022822"/>
    </source>
</evidence>
<sequence length="250" mass="27676">MNILDTIIAHKKTEVATRKAAVSIKDLEARPGYIIPVRSLADSLLKENSTGIIAEFKRKSPSKGFIKQDANVSEITTAYTKHGAACLSVLTDEHFFGGSDEDLMQARKNDIPILRKDFIIDEYQIIEAKSIGADVILLIAACLTPKEVQSLATFAASLGLETILELHAEEELAHICDATKIVGINNRDLKTFNVDIERSLRMAERLPADKIKIAESGIDKIEDILLFKQNGFKGFLIGEYFMKQEDTPAL</sequence>
<dbReference type="InterPro" id="IPR013785">
    <property type="entry name" value="Aldolase_TIM"/>
</dbReference>
<dbReference type="EMBL" id="JAKWBL010000001">
    <property type="protein sequence ID" value="MCH5597115.1"/>
    <property type="molecule type" value="Genomic_DNA"/>
</dbReference>
<reference evidence="10 11" key="1">
    <citation type="submission" date="2022-02" db="EMBL/GenBank/DDBJ databases">
        <authorList>
            <person name="Min J."/>
        </authorList>
    </citation>
    <scope>NUCLEOTIDE SEQUENCE [LARGE SCALE GENOMIC DNA]</scope>
    <source>
        <strain evidence="10 11">GR10-1</strain>
    </source>
</reference>
<name>A0ABS9SFK0_9BACT</name>
<keyword evidence="8 10" id="KW-0456">Lyase</keyword>
<comment type="catalytic activity">
    <reaction evidence="1">
        <text>1-(2-carboxyphenylamino)-1-deoxy-D-ribulose 5-phosphate + H(+) = (1S,2R)-1-C-(indol-3-yl)glycerol 3-phosphate + CO2 + H2O</text>
        <dbReference type="Rhea" id="RHEA:23476"/>
        <dbReference type="ChEBI" id="CHEBI:15377"/>
        <dbReference type="ChEBI" id="CHEBI:15378"/>
        <dbReference type="ChEBI" id="CHEBI:16526"/>
        <dbReference type="ChEBI" id="CHEBI:58613"/>
        <dbReference type="ChEBI" id="CHEBI:58866"/>
        <dbReference type="EC" id="4.1.1.48"/>
    </reaction>
</comment>
<evidence type="ECO:0000259" key="9">
    <source>
        <dbReference type="Pfam" id="PF00218"/>
    </source>
</evidence>
<dbReference type="Pfam" id="PF00218">
    <property type="entry name" value="IGPS"/>
    <property type="match status" value="1"/>
</dbReference>
<dbReference type="NCBIfam" id="NF001377">
    <property type="entry name" value="PRK00278.2-4"/>
    <property type="match status" value="1"/>
</dbReference>
<evidence type="ECO:0000313" key="10">
    <source>
        <dbReference type="EMBL" id="MCH5597115.1"/>
    </source>
</evidence>
<accession>A0ABS9SFK0</accession>
<dbReference type="PROSITE" id="PS00614">
    <property type="entry name" value="IGPS"/>
    <property type="match status" value="1"/>
</dbReference>
<evidence type="ECO:0000256" key="8">
    <source>
        <dbReference type="ARBA" id="ARBA00023239"/>
    </source>
</evidence>
<dbReference type="Gene3D" id="3.20.20.70">
    <property type="entry name" value="Aldolase class I"/>
    <property type="match status" value="1"/>
</dbReference>
<dbReference type="GO" id="GO:0004425">
    <property type="term" value="F:indole-3-glycerol-phosphate synthase activity"/>
    <property type="evidence" value="ECO:0007669"/>
    <property type="project" value="UniProtKB-EC"/>
</dbReference>
<dbReference type="PANTHER" id="PTHR22854:SF2">
    <property type="entry name" value="INDOLE-3-GLYCEROL-PHOSPHATE SYNTHASE"/>
    <property type="match status" value="1"/>
</dbReference>
<evidence type="ECO:0000256" key="7">
    <source>
        <dbReference type="ARBA" id="ARBA00023141"/>
    </source>
</evidence>
<evidence type="ECO:0000256" key="3">
    <source>
        <dbReference type="ARBA" id="ARBA00012362"/>
    </source>
</evidence>
<evidence type="ECO:0000256" key="5">
    <source>
        <dbReference type="ARBA" id="ARBA00022793"/>
    </source>
</evidence>
<dbReference type="InterPro" id="IPR011060">
    <property type="entry name" value="RibuloseP-bd_barrel"/>
</dbReference>
<protein>
    <recommendedName>
        <fullName evidence="3">indole-3-glycerol-phosphate synthase</fullName>
        <ecNumber evidence="3">4.1.1.48</ecNumber>
    </recommendedName>
</protein>
<gene>
    <name evidence="10" type="primary">trpC</name>
    <name evidence="10" type="ORF">MKP09_03910</name>
</gene>
<keyword evidence="5" id="KW-0210">Decarboxylase</keyword>
<feature type="domain" description="Indole-3-glycerol phosphate synthase" evidence="9">
    <location>
        <begin position="4"/>
        <end position="247"/>
    </location>
</feature>
<keyword evidence="4" id="KW-0028">Amino-acid biosynthesis</keyword>
<dbReference type="InterPro" id="IPR013798">
    <property type="entry name" value="Indole-3-glycerol_P_synth_dom"/>
</dbReference>
<proteinExistence type="predicted"/>
<dbReference type="RefSeq" id="WP_240826523.1">
    <property type="nucleotide sequence ID" value="NZ_JAKWBL010000001.1"/>
</dbReference>
<comment type="pathway">
    <text evidence="2">Amino-acid biosynthesis; L-tryptophan biosynthesis; L-tryptophan from chorismate: step 4/5.</text>
</comment>